<dbReference type="Gene3D" id="3.30.70.120">
    <property type="match status" value="1"/>
</dbReference>
<dbReference type="Proteomes" id="UP000317238">
    <property type="component" value="Unassembled WGS sequence"/>
</dbReference>
<dbReference type="InterPro" id="IPR011322">
    <property type="entry name" value="N-reg_PII-like_a/b"/>
</dbReference>
<dbReference type="GO" id="GO:0005507">
    <property type="term" value="F:copper ion binding"/>
    <property type="evidence" value="ECO:0007669"/>
    <property type="project" value="TreeGrafter"/>
</dbReference>
<protein>
    <submittedName>
        <fullName evidence="2">Divalent-cation tolerance protein CutA</fullName>
    </submittedName>
</protein>
<gene>
    <name evidence="2" type="primary">cutA</name>
    <name evidence="2" type="ORF">Pan14r_44670</name>
</gene>
<evidence type="ECO:0000313" key="3">
    <source>
        <dbReference type="Proteomes" id="UP000317238"/>
    </source>
</evidence>
<evidence type="ECO:0000256" key="1">
    <source>
        <dbReference type="ARBA" id="ARBA00010169"/>
    </source>
</evidence>
<comment type="similarity">
    <text evidence="1">Belongs to the CutA family.</text>
</comment>
<proteinExistence type="inferred from homology"/>
<dbReference type="AlphaFoldDB" id="A0A5C5Y9U8"/>
<dbReference type="RefSeq" id="WP_165701038.1">
    <property type="nucleotide sequence ID" value="NZ_CP036319.1"/>
</dbReference>
<accession>A0A5C5Y9U8</accession>
<dbReference type="GO" id="GO:0010038">
    <property type="term" value="P:response to metal ion"/>
    <property type="evidence" value="ECO:0007669"/>
    <property type="project" value="InterPro"/>
</dbReference>
<dbReference type="Pfam" id="PF03091">
    <property type="entry name" value="CutA1"/>
    <property type="match status" value="1"/>
</dbReference>
<sequence>MNNSVAAMVQVVTTVETSEQSEQLAGQLLDARLAACIQVDGPIRSHYVWKETRQSANEYRLVIKTRSELTESLVRRLSEIHPYETPEILVTPVIWAAKDYLAWVREQTDGA</sequence>
<reference evidence="2 3" key="1">
    <citation type="submission" date="2019-02" db="EMBL/GenBank/DDBJ databases">
        <title>Deep-cultivation of Planctomycetes and their phenomic and genomic characterization uncovers novel biology.</title>
        <authorList>
            <person name="Wiegand S."/>
            <person name="Jogler M."/>
            <person name="Boedeker C."/>
            <person name="Pinto D."/>
            <person name="Vollmers J."/>
            <person name="Rivas-Marin E."/>
            <person name="Kohn T."/>
            <person name="Peeters S.H."/>
            <person name="Heuer A."/>
            <person name="Rast P."/>
            <person name="Oberbeckmann S."/>
            <person name="Bunk B."/>
            <person name="Jeske O."/>
            <person name="Meyerdierks A."/>
            <person name="Storesund J.E."/>
            <person name="Kallscheuer N."/>
            <person name="Luecker S."/>
            <person name="Lage O.M."/>
            <person name="Pohl T."/>
            <person name="Merkel B.J."/>
            <person name="Hornburger P."/>
            <person name="Mueller R.-W."/>
            <person name="Bruemmer F."/>
            <person name="Labrenz M."/>
            <person name="Spormann A.M."/>
            <person name="Op Den Camp H."/>
            <person name="Overmann J."/>
            <person name="Amann R."/>
            <person name="Jetten M.S.M."/>
            <person name="Mascher T."/>
            <person name="Medema M.H."/>
            <person name="Devos D.P."/>
            <person name="Kaster A.-K."/>
            <person name="Ovreas L."/>
            <person name="Rohde M."/>
            <person name="Galperin M.Y."/>
            <person name="Jogler C."/>
        </authorList>
    </citation>
    <scope>NUCLEOTIDE SEQUENCE [LARGE SCALE GENOMIC DNA]</scope>
    <source>
        <strain evidence="2 3">Pan14r</strain>
    </source>
</reference>
<evidence type="ECO:0000313" key="2">
    <source>
        <dbReference type="EMBL" id="TWT72150.1"/>
    </source>
</evidence>
<dbReference type="SUPFAM" id="SSF54913">
    <property type="entry name" value="GlnB-like"/>
    <property type="match status" value="1"/>
</dbReference>
<keyword evidence="3" id="KW-1185">Reference proteome</keyword>
<dbReference type="PANTHER" id="PTHR23419">
    <property type="entry name" value="DIVALENT CATION TOLERANCE CUTA-RELATED"/>
    <property type="match status" value="1"/>
</dbReference>
<name>A0A5C5Y9U8_9PLAN</name>
<dbReference type="PANTHER" id="PTHR23419:SF8">
    <property type="entry name" value="FI09726P"/>
    <property type="match status" value="1"/>
</dbReference>
<organism evidence="2 3">
    <name type="scientific">Crateriforma conspicua</name>
    <dbReference type="NCBI Taxonomy" id="2527996"/>
    <lineage>
        <taxon>Bacteria</taxon>
        <taxon>Pseudomonadati</taxon>
        <taxon>Planctomycetota</taxon>
        <taxon>Planctomycetia</taxon>
        <taxon>Planctomycetales</taxon>
        <taxon>Planctomycetaceae</taxon>
        <taxon>Crateriforma</taxon>
    </lineage>
</organism>
<comment type="caution">
    <text evidence="2">The sequence shown here is derived from an EMBL/GenBank/DDBJ whole genome shotgun (WGS) entry which is preliminary data.</text>
</comment>
<dbReference type="InterPro" id="IPR004323">
    <property type="entry name" value="Ion_tolerance_CutA"/>
</dbReference>
<dbReference type="InterPro" id="IPR015867">
    <property type="entry name" value="N-reg_PII/ATP_PRibTrfase_C"/>
</dbReference>
<dbReference type="EMBL" id="SJPL01000001">
    <property type="protein sequence ID" value="TWT72150.1"/>
    <property type="molecule type" value="Genomic_DNA"/>
</dbReference>